<organism evidence="1 2">
    <name type="scientific">Dermacentor silvarum</name>
    <name type="common">Tick</name>
    <dbReference type="NCBI Taxonomy" id="543639"/>
    <lineage>
        <taxon>Eukaryota</taxon>
        <taxon>Metazoa</taxon>
        <taxon>Ecdysozoa</taxon>
        <taxon>Arthropoda</taxon>
        <taxon>Chelicerata</taxon>
        <taxon>Arachnida</taxon>
        <taxon>Acari</taxon>
        <taxon>Parasitiformes</taxon>
        <taxon>Ixodida</taxon>
        <taxon>Ixodoidea</taxon>
        <taxon>Ixodidae</taxon>
        <taxon>Rhipicephalinae</taxon>
        <taxon>Dermacentor</taxon>
    </lineage>
</organism>
<dbReference type="EMBL" id="CM023476">
    <property type="protein sequence ID" value="KAH7941385.1"/>
    <property type="molecule type" value="Genomic_DNA"/>
</dbReference>
<dbReference type="Proteomes" id="UP000821865">
    <property type="component" value="Chromosome 7"/>
</dbReference>
<sequence>MVNFDDLPVELALKILSYLPQHCLPTIAKVSAWWKTLAFDPSLWTEVYIDSSFGSSVQHVRDILERATMIRKLDVSTGPLYLEVVASASNRFKLMEELAIPGRLLSHATMPAILRNCESLKTIVLRGRDILLPVDMRALEQLKCLKALLASGEVRIDDDVFQQLCISCPHMERLRFNSDLISRRDSWEGLQYLRHLTRLSITRISTLGLLHASRNCGSLETLQVTDVWNENEVSVAQAIQRFRKLRVVSVFDNCGEHWFDSRFHTPRELQCFDVPRLEMQEHHLTLLAESCRDTLRSIAFSAKVLTPASLNTLYGCRALESIAIHDLCGEGLVLPKLIKLPNLVRAQLHIAVDTTEAIRKLNSIVDILDMSSKGSARLELRMHCSSQTSQNAMIREVCLFKEFLALNTCLSAQHIRNIEEQCWRIKDSKIFWLPIGRITSRTVDTSEHAEELGHAVPKEPLLFMKPPTAYITEGQSIMIPRDCEELDHEVELGVVVGRRGSAIRAEEALDYVAGYVVALDMTDRQLQRQCQAQGHPWERAKGFDTSCPVGQFLPKESVSDPHALTLWCKVNGQQRQKGSTSHMLFTIQQLLEAASARFTLEPGDLLLTGTPSGVGPVHAGDVVEAGIEGLGQVRFPVEQQMPKQ</sequence>
<name>A0ACB8CF46_DERSI</name>
<gene>
    <name evidence="1" type="ORF">HPB49_012858</name>
</gene>
<comment type="caution">
    <text evidence="1">The sequence shown here is derived from an EMBL/GenBank/DDBJ whole genome shotgun (WGS) entry which is preliminary data.</text>
</comment>
<evidence type="ECO:0000313" key="2">
    <source>
        <dbReference type="Proteomes" id="UP000821865"/>
    </source>
</evidence>
<evidence type="ECO:0000313" key="1">
    <source>
        <dbReference type="EMBL" id="KAH7941385.1"/>
    </source>
</evidence>
<reference evidence="1" key="1">
    <citation type="submission" date="2020-05" db="EMBL/GenBank/DDBJ databases">
        <title>Large-scale comparative analyses of tick genomes elucidate their genetic diversity and vector capacities.</title>
        <authorList>
            <person name="Jia N."/>
            <person name="Wang J."/>
            <person name="Shi W."/>
            <person name="Du L."/>
            <person name="Sun Y."/>
            <person name="Zhan W."/>
            <person name="Jiang J."/>
            <person name="Wang Q."/>
            <person name="Zhang B."/>
            <person name="Ji P."/>
            <person name="Sakyi L.B."/>
            <person name="Cui X."/>
            <person name="Yuan T."/>
            <person name="Jiang B."/>
            <person name="Yang W."/>
            <person name="Lam T.T.-Y."/>
            <person name="Chang Q."/>
            <person name="Ding S."/>
            <person name="Wang X."/>
            <person name="Zhu J."/>
            <person name="Ruan X."/>
            <person name="Zhao L."/>
            <person name="Wei J."/>
            <person name="Que T."/>
            <person name="Du C."/>
            <person name="Cheng J."/>
            <person name="Dai P."/>
            <person name="Han X."/>
            <person name="Huang E."/>
            <person name="Gao Y."/>
            <person name="Liu J."/>
            <person name="Shao H."/>
            <person name="Ye R."/>
            <person name="Li L."/>
            <person name="Wei W."/>
            <person name="Wang X."/>
            <person name="Wang C."/>
            <person name="Yang T."/>
            <person name="Huo Q."/>
            <person name="Li W."/>
            <person name="Guo W."/>
            <person name="Chen H."/>
            <person name="Zhou L."/>
            <person name="Ni X."/>
            <person name="Tian J."/>
            <person name="Zhou Y."/>
            <person name="Sheng Y."/>
            <person name="Liu T."/>
            <person name="Pan Y."/>
            <person name="Xia L."/>
            <person name="Li J."/>
            <person name="Zhao F."/>
            <person name="Cao W."/>
        </authorList>
    </citation>
    <scope>NUCLEOTIDE SEQUENCE</scope>
    <source>
        <strain evidence="1">Dsil-2018</strain>
    </source>
</reference>
<protein>
    <submittedName>
        <fullName evidence="1">Uncharacterized protein</fullName>
    </submittedName>
</protein>
<keyword evidence="2" id="KW-1185">Reference proteome</keyword>
<accession>A0ACB8CF46</accession>
<proteinExistence type="predicted"/>